<dbReference type="EMBL" id="JAPDFW010000101">
    <property type="protein sequence ID" value="KAJ5069934.1"/>
    <property type="molecule type" value="Genomic_DNA"/>
</dbReference>
<evidence type="ECO:0000256" key="9">
    <source>
        <dbReference type="ARBA" id="ARBA00023204"/>
    </source>
</evidence>
<comment type="similarity">
    <text evidence="2 11">Belongs to the TFB4 family.</text>
</comment>
<dbReference type="PANTHER" id="PTHR12831:SF0">
    <property type="entry name" value="GENERAL TRANSCRIPTION FACTOR IIH SUBUNIT 3"/>
    <property type="match status" value="1"/>
</dbReference>
<keyword evidence="8 11" id="KW-0804">Transcription</keyword>
<dbReference type="GO" id="GO:0006355">
    <property type="term" value="P:regulation of DNA-templated transcription"/>
    <property type="evidence" value="ECO:0007669"/>
    <property type="project" value="InterPro"/>
</dbReference>
<dbReference type="PANTHER" id="PTHR12831">
    <property type="entry name" value="TRANSCRIPTION INITIATION FACTOR IIH TFIIH , POLYPEPTIDE 3-RELATED"/>
    <property type="match status" value="1"/>
</dbReference>
<evidence type="ECO:0000313" key="14">
    <source>
        <dbReference type="Proteomes" id="UP001149090"/>
    </source>
</evidence>
<evidence type="ECO:0000256" key="11">
    <source>
        <dbReference type="RuleBase" id="RU368090"/>
    </source>
</evidence>
<evidence type="ECO:0000256" key="7">
    <source>
        <dbReference type="ARBA" id="ARBA00023015"/>
    </source>
</evidence>
<accession>A0A9Q0LCN6</accession>
<protein>
    <submittedName>
        <fullName evidence="13">Transcription initiation factor iih tfiih polypeptide 3-related</fullName>
    </submittedName>
</protein>
<keyword evidence="3 11" id="KW-0479">Metal-binding</keyword>
<proteinExistence type="inferred from homology"/>
<name>A0A9Q0LCN6_ANAIG</name>
<keyword evidence="6 11" id="KW-0862">Zinc</keyword>
<evidence type="ECO:0000256" key="3">
    <source>
        <dbReference type="ARBA" id="ARBA00022723"/>
    </source>
</evidence>
<dbReference type="GO" id="GO:0006289">
    <property type="term" value="P:nucleotide-excision repair"/>
    <property type="evidence" value="ECO:0007669"/>
    <property type="project" value="UniProtKB-UniRule"/>
</dbReference>
<keyword evidence="9 11" id="KW-0234">DNA repair</keyword>
<keyword evidence="4 11" id="KW-0227">DNA damage</keyword>
<dbReference type="InterPro" id="IPR036465">
    <property type="entry name" value="vWFA_dom_sf"/>
</dbReference>
<dbReference type="InterPro" id="IPR004600">
    <property type="entry name" value="TFIIH_Tfb4/GTF2H3"/>
</dbReference>
<evidence type="ECO:0000256" key="12">
    <source>
        <dbReference type="SAM" id="MobiDB-lite"/>
    </source>
</evidence>
<dbReference type="GO" id="GO:0008270">
    <property type="term" value="F:zinc ion binding"/>
    <property type="evidence" value="ECO:0007669"/>
    <property type="project" value="UniProtKB-KW"/>
</dbReference>
<dbReference type="Proteomes" id="UP001149090">
    <property type="component" value="Unassembled WGS sequence"/>
</dbReference>
<evidence type="ECO:0000256" key="4">
    <source>
        <dbReference type="ARBA" id="ARBA00022763"/>
    </source>
</evidence>
<evidence type="ECO:0000256" key="6">
    <source>
        <dbReference type="ARBA" id="ARBA00022833"/>
    </source>
</evidence>
<dbReference type="AlphaFoldDB" id="A0A9Q0LCN6"/>
<dbReference type="GO" id="GO:0000439">
    <property type="term" value="C:transcription factor TFIIH core complex"/>
    <property type="evidence" value="ECO:0007669"/>
    <property type="project" value="UniProtKB-UniRule"/>
</dbReference>
<evidence type="ECO:0000256" key="2">
    <source>
        <dbReference type="ARBA" id="ARBA00005273"/>
    </source>
</evidence>
<sequence length="349" mass="40455">MSSILGLILDTNIKSWVILEKKYPKIKFKSFLEKLLLFLNSFKILNEKNKYIVIGNNQFKTEFIYPNQNEKEEEEKKSFEEFVDSVQKHLFTTQKLAKKSQEKQPEKSLLSQALSRSLCYLNSEIQKDLEKDKIPKFLKQKNIIKSILTRNKLENEQKNTEEKKTGNISNQQEKTGRNDEIKTDFLAIQPRIFVIQISSDSPSQYIPLMNCVFAAQKSQIPIDVLMLSSQDSQFLQQAAKLTNGIYFRPEIFDESQIFKLMISTYLIDSNSRSNFLFPEPININNSATCFSSGKNIELGFVCSACFSIFSQFYPICPTCKSKISILKPFSKIIEDENENENEIENEKEK</sequence>
<dbReference type="OrthoDB" id="17307at2759"/>
<organism evidence="13 14">
    <name type="scientific">Anaeramoeba ignava</name>
    <name type="common">Anaerobic marine amoeba</name>
    <dbReference type="NCBI Taxonomy" id="1746090"/>
    <lineage>
        <taxon>Eukaryota</taxon>
        <taxon>Metamonada</taxon>
        <taxon>Anaeramoebidae</taxon>
        <taxon>Anaeramoeba</taxon>
    </lineage>
</organism>
<evidence type="ECO:0000256" key="1">
    <source>
        <dbReference type="ARBA" id="ARBA00004123"/>
    </source>
</evidence>
<dbReference type="OMA" id="QGCDITS"/>
<feature type="region of interest" description="Disordered" evidence="12">
    <location>
        <begin position="155"/>
        <end position="176"/>
    </location>
</feature>
<keyword evidence="5 11" id="KW-0863">Zinc-finger</keyword>
<evidence type="ECO:0000313" key="13">
    <source>
        <dbReference type="EMBL" id="KAJ5069934.1"/>
    </source>
</evidence>
<dbReference type="GO" id="GO:0005675">
    <property type="term" value="C:transcription factor TFIIH holo complex"/>
    <property type="evidence" value="ECO:0007669"/>
    <property type="project" value="UniProtKB-UniRule"/>
</dbReference>
<reference evidence="13" key="1">
    <citation type="submission" date="2022-10" db="EMBL/GenBank/DDBJ databases">
        <title>Novel sulphate-reducing endosymbionts in the free-living metamonad Anaeramoeba.</title>
        <authorList>
            <person name="Jerlstrom-Hultqvist J."/>
            <person name="Cepicka I."/>
            <person name="Gallot-Lavallee L."/>
            <person name="Salas-Leiva D."/>
            <person name="Curtis B.A."/>
            <person name="Zahonova K."/>
            <person name="Pipaliya S."/>
            <person name="Dacks J."/>
            <person name="Roger A.J."/>
        </authorList>
    </citation>
    <scope>NUCLEOTIDE SEQUENCE</scope>
    <source>
        <strain evidence="13">BMAN</strain>
    </source>
</reference>
<comment type="subcellular location">
    <subcellularLocation>
        <location evidence="1 11">Nucleus</location>
    </subcellularLocation>
</comment>
<evidence type="ECO:0000256" key="5">
    <source>
        <dbReference type="ARBA" id="ARBA00022771"/>
    </source>
</evidence>
<dbReference type="Pfam" id="PF03850">
    <property type="entry name" value="Tfb4"/>
    <property type="match status" value="1"/>
</dbReference>
<gene>
    <name evidence="13" type="ORF">M0811_11446</name>
</gene>
<evidence type="ECO:0000256" key="10">
    <source>
        <dbReference type="ARBA" id="ARBA00023242"/>
    </source>
</evidence>
<keyword evidence="14" id="KW-1185">Reference proteome</keyword>
<feature type="compositionally biased region" description="Basic and acidic residues" evidence="12">
    <location>
        <begin position="155"/>
        <end position="165"/>
    </location>
</feature>
<comment type="caution">
    <text evidence="13">The sequence shown here is derived from an EMBL/GenBank/DDBJ whole genome shotgun (WGS) entry which is preliminary data.</text>
</comment>
<evidence type="ECO:0000256" key="8">
    <source>
        <dbReference type="ARBA" id="ARBA00023163"/>
    </source>
</evidence>
<dbReference type="Gene3D" id="3.40.50.410">
    <property type="entry name" value="von Willebrand factor, type A domain"/>
    <property type="match status" value="1"/>
</dbReference>
<keyword evidence="10 11" id="KW-0539">Nucleus</keyword>
<keyword evidence="7 11" id="KW-0805">Transcription regulation</keyword>